<dbReference type="InterPro" id="IPR031166">
    <property type="entry name" value="G_ENGA"/>
</dbReference>
<dbReference type="GO" id="GO:0005525">
    <property type="term" value="F:GTP binding"/>
    <property type="evidence" value="ECO:0007669"/>
    <property type="project" value="UniProtKB-KW"/>
</dbReference>
<dbReference type="PROSITE" id="PS51712">
    <property type="entry name" value="G_ENGA"/>
    <property type="match status" value="2"/>
</dbReference>
<dbReference type="HAMAP" id="MF_00195">
    <property type="entry name" value="GTPase_Der"/>
    <property type="match status" value="1"/>
</dbReference>
<dbReference type="InterPro" id="IPR005225">
    <property type="entry name" value="Small_GTP-bd"/>
</dbReference>
<dbReference type="AlphaFoldDB" id="A0A6J6H3C4"/>
<dbReference type="Pfam" id="PF01926">
    <property type="entry name" value="MMR_HSR1"/>
    <property type="match status" value="2"/>
</dbReference>
<evidence type="ECO:0000256" key="1">
    <source>
        <dbReference type="ARBA" id="ARBA00008279"/>
    </source>
</evidence>
<evidence type="ECO:0000256" key="7">
    <source>
        <dbReference type="ARBA" id="ARBA00032345"/>
    </source>
</evidence>
<sequence>MTDIDETIEFPTVVIVGRPNVGKSTWFNRVIGERAAIVEDRPGVTRDRHRRLASWLGIEFWIVDTGGWMPHGSELDDKVSRQVEEAVREANLVIYMVDASVGVTDEDELIAAWLRRSKVDVLLVANKADNERREAERWEFMSLGLGEPFTVSALHGRRSGDFLDEVVARIPRVERPEEKVVPVGADGVPRVALVGRPNVGKSTLFNRLVGEERSIVHDMPGTTRDAIDTLVETEDGPLIFVDTAGMRKRSKVDDSAEYYSLVRALKAIDEADVAMLVIDSTVGVTSQDQRLAERVDVAGCPILIVLNKWELLGSEERRKCEADLARMLYFIDDAPVLKLSALTGKGVHKLRPVLQDAIDQYHRKIPTRDVNRVIAEAQAKQPAAGGAKVMFAVQGAANPPTFTLFVNRDLPQPYMRYLERSIREAFEFGSTPLKLRVRRKGD</sequence>
<dbReference type="FunFam" id="3.40.50.300:FF:000057">
    <property type="entry name" value="GTPase Der"/>
    <property type="match status" value="1"/>
</dbReference>
<dbReference type="PRINTS" id="PR00326">
    <property type="entry name" value="GTP1OBG"/>
</dbReference>
<dbReference type="InterPro" id="IPR027417">
    <property type="entry name" value="P-loop_NTPase"/>
</dbReference>
<evidence type="ECO:0000256" key="5">
    <source>
        <dbReference type="ARBA" id="ARBA00022741"/>
    </source>
</evidence>
<dbReference type="InterPro" id="IPR015946">
    <property type="entry name" value="KH_dom-like_a/b"/>
</dbReference>
<evidence type="ECO:0000256" key="6">
    <source>
        <dbReference type="ARBA" id="ARBA00023134"/>
    </source>
</evidence>
<dbReference type="CDD" id="cd01895">
    <property type="entry name" value="EngA2"/>
    <property type="match status" value="1"/>
</dbReference>
<proteinExistence type="inferred from homology"/>
<dbReference type="Gene3D" id="3.30.300.20">
    <property type="match status" value="1"/>
</dbReference>
<dbReference type="GO" id="GO:0043022">
    <property type="term" value="F:ribosome binding"/>
    <property type="evidence" value="ECO:0007669"/>
    <property type="project" value="TreeGrafter"/>
</dbReference>
<dbReference type="InterPro" id="IPR032859">
    <property type="entry name" value="KH_dom-like"/>
</dbReference>
<feature type="domain" description="EngA-type G" evidence="8">
    <location>
        <begin position="11"/>
        <end position="174"/>
    </location>
</feature>
<dbReference type="SUPFAM" id="SSF52540">
    <property type="entry name" value="P-loop containing nucleoside triphosphate hydrolases"/>
    <property type="match status" value="2"/>
</dbReference>
<gene>
    <name evidence="9" type="ORF">UFOPK1874_00083</name>
</gene>
<dbReference type="InterPro" id="IPR016484">
    <property type="entry name" value="GTPase_Der"/>
</dbReference>
<dbReference type="PANTHER" id="PTHR43834">
    <property type="entry name" value="GTPASE DER"/>
    <property type="match status" value="1"/>
</dbReference>
<dbReference type="NCBIfam" id="TIGR00231">
    <property type="entry name" value="small_GTP"/>
    <property type="match status" value="2"/>
</dbReference>
<dbReference type="Pfam" id="PF14714">
    <property type="entry name" value="KH_dom-like"/>
    <property type="match status" value="1"/>
</dbReference>
<dbReference type="Gene3D" id="3.40.50.300">
    <property type="entry name" value="P-loop containing nucleotide triphosphate hydrolases"/>
    <property type="match status" value="2"/>
</dbReference>
<dbReference type="PIRSF" id="PIRSF006485">
    <property type="entry name" value="GTP-binding_EngA"/>
    <property type="match status" value="1"/>
</dbReference>
<evidence type="ECO:0000259" key="8">
    <source>
        <dbReference type="PROSITE" id="PS51712"/>
    </source>
</evidence>
<dbReference type="PANTHER" id="PTHR43834:SF6">
    <property type="entry name" value="GTPASE DER"/>
    <property type="match status" value="1"/>
</dbReference>
<reference evidence="9" key="1">
    <citation type="submission" date="2020-05" db="EMBL/GenBank/DDBJ databases">
        <authorList>
            <person name="Chiriac C."/>
            <person name="Salcher M."/>
            <person name="Ghai R."/>
            <person name="Kavagutti S V."/>
        </authorList>
    </citation>
    <scope>NUCLEOTIDE SEQUENCE</scope>
</reference>
<dbReference type="FunFam" id="3.40.50.300:FF:000040">
    <property type="entry name" value="GTPase Der"/>
    <property type="match status" value="1"/>
</dbReference>
<dbReference type="InterPro" id="IPR006073">
    <property type="entry name" value="GTP-bd"/>
</dbReference>
<evidence type="ECO:0000313" key="9">
    <source>
        <dbReference type="EMBL" id="CAB4605804.1"/>
    </source>
</evidence>
<evidence type="ECO:0000256" key="4">
    <source>
        <dbReference type="ARBA" id="ARBA00022737"/>
    </source>
</evidence>
<feature type="domain" description="EngA-type G" evidence="8">
    <location>
        <begin position="189"/>
        <end position="362"/>
    </location>
</feature>
<comment type="similarity">
    <text evidence="1">Belongs to the TRAFAC class TrmE-Era-EngA-EngB-Septin-like GTPase superfamily. EngA (Der) GTPase family.</text>
</comment>
<protein>
    <recommendedName>
        <fullName evidence="2">GTPase Der</fullName>
    </recommendedName>
    <alternativeName>
        <fullName evidence="7">GTP-binding protein EngA</fullName>
    </alternativeName>
</protein>
<dbReference type="CDD" id="cd01894">
    <property type="entry name" value="EngA1"/>
    <property type="match status" value="1"/>
</dbReference>
<dbReference type="GO" id="GO:0042254">
    <property type="term" value="P:ribosome biogenesis"/>
    <property type="evidence" value="ECO:0007669"/>
    <property type="project" value="UniProtKB-KW"/>
</dbReference>
<evidence type="ECO:0000256" key="3">
    <source>
        <dbReference type="ARBA" id="ARBA00022517"/>
    </source>
</evidence>
<dbReference type="EMBL" id="CAEZUX010000003">
    <property type="protein sequence ID" value="CAB4605804.1"/>
    <property type="molecule type" value="Genomic_DNA"/>
</dbReference>
<keyword evidence="3" id="KW-0690">Ribosome biogenesis</keyword>
<dbReference type="NCBIfam" id="TIGR03594">
    <property type="entry name" value="GTPase_EngA"/>
    <property type="match status" value="1"/>
</dbReference>
<name>A0A6J6H3C4_9ZZZZ</name>
<organism evidence="9">
    <name type="scientific">freshwater metagenome</name>
    <dbReference type="NCBI Taxonomy" id="449393"/>
    <lineage>
        <taxon>unclassified sequences</taxon>
        <taxon>metagenomes</taxon>
        <taxon>ecological metagenomes</taxon>
    </lineage>
</organism>
<evidence type="ECO:0000256" key="2">
    <source>
        <dbReference type="ARBA" id="ARBA00020953"/>
    </source>
</evidence>
<keyword evidence="6" id="KW-0342">GTP-binding</keyword>
<accession>A0A6J6H3C4</accession>
<keyword evidence="5" id="KW-0547">Nucleotide-binding</keyword>
<keyword evidence="4" id="KW-0677">Repeat</keyword>